<sequence>MSDPKNPLPGDKHIDATDLILVDVNPEQMFKFIKIREGVGKAIANLRKLTPAQIDRAGLNAGDVQRALDIADEHGRLDAMVPAAEKLTEMLIETRASRGHDLALLLGEIASQARRRGQRDPMGPEILGPLEDLFTYQYGPAQKSAATRAKSGETAEPENEMNRNDG</sequence>
<accession>A0A6N7PUS8</accession>
<comment type="caution">
    <text evidence="2">The sequence shown here is derived from an EMBL/GenBank/DDBJ whole genome shotgun (WGS) entry which is preliminary data.</text>
</comment>
<proteinExistence type="predicted"/>
<evidence type="ECO:0000313" key="2">
    <source>
        <dbReference type="EMBL" id="MRG92571.1"/>
    </source>
</evidence>
<evidence type="ECO:0008006" key="4">
    <source>
        <dbReference type="Google" id="ProtNLM"/>
    </source>
</evidence>
<dbReference type="AlphaFoldDB" id="A0A6N7PUS8"/>
<feature type="region of interest" description="Disordered" evidence="1">
    <location>
        <begin position="138"/>
        <end position="166"/>
    </location>
</feature>
<evidence type="ECO:0000313" key="3">
    <source>
        <dbReference type="Proteomes" id="UP000440224"/>
    </source>
</evidence>
<dbReference type="OrthoDB" id="5512760at2"/>
<evidence type="ECO:0000256" key="1">
    <source>
        <dbReference type="SAM" id="MobiDB-lite"/>
    </source>
</evidence>
<protein>
    <recommendedName>
        <fullName evidence="4">Terminase small subunit</fullName>
    </recommendedName>
</protein>
<name>A0A6N7PUS8_9BACT</name>
<dbReference type="RefSeq" id="WP_153819437.1">
    <property type="nucleotide sequence ID" value="NZ_WJIE01000003.1"/>
</dbReference>
<dbReference type="EMBL" id="WJIE01000003">
    <property type="protein sequence ID" value="MRG92571.1"/>
    <property type="molecule type" value="Genomic_DNA"/>
</dbReference>
<dbReference type="Proteomes" id="UP000440224">
    <property type="component" value="Unassembled WGS sequence"/>
</dbReference>
<keyword evidence="3" id="KW-1185">Reference proteome</keyword>
<organism evidence="2 3">
    <name type="scientific">Polyangium spumosum</name>
    <dbReference type="NCBI Taxonomy" id="889282"/>
    <lineage>
        <taxon>Bacteria</taxon>
        <taxon>Pseudomonadati</taxon>
        <taxon>Myxococcota</taxon>
        <taxon>Polyangia</taxon>
        <taxon>Polyangiales</taxon>
        <taxon>Polyangiaceae</taxon>
        <taxon>Polyangium</taxon>
    </lineage>
</organism>
<reference evidence="2 3" key="1">
    <citation type="submission" date="2019-10" db="EMBL/GenBank/DDBJ databases">
        <title>A soil myxobacterium in the family Polyangiaceae.</title>
        <authorList>
            <person name="Li Y."/>
            <person name="Wang J."/>
        </authorList>
    </citation>
    <scope>NUCLEOTIDE SEQUENCE [LARGE SCALE GENOMIC DNA]</scope>
    <source>
        <strain evidence="2 3">DSM 14734</strain>
    </source>
</reference>
<gene>
    <name evidence="2" type="ORF">GF068_11615</name>
</gene>